<dbReference type="OrthoDB" id="10256524at2759"/>
<evidence type="ECO:0000259" key="11">
    <source>
        <dbReference type="Pfam" id="PF02225"/>
    </source>
</evidence>
<evidence type="ECO:0000313" key="13">
    <source>
        <dbReference type="EMBL" id="KAG9247957.1"/>
    </source>
</evidence>
<reference evidence="13" key="1">
    <citation type="journal article" date="2021" name="IMA Fungus">
        <title>Genomic characterization of three marine fungi, including Emericellopsis atlantica sp. nov. with signatures of a generalist lifestyle and marine biomass degradation.</title>
        <authorList>
            <person name="Hagestad O.C."/>
            <person name="Hou L."/>
            <person name="Andersen J.H."/>
            <person name="Hansen E.H."/>
            <person name="Altermark B."/>
            <person name="Li C."/>
            <person name="Kuhnert E."/>
            <person name="Cox R.J."/>
            <person name="Crous P.W."/>
            <person name="Spatafora J.W."/>
            <person name="Lail K."/>
            <person name="Amirebrahimi M."/>
            <person name="Lipzen A."/>
            <person name="Pangilinan J."/>
            <person name="Andreopoulos W."/>
            <person name="Hayes R.D."/>
            <person name="Ng V."/>
            <person name="Grigoriev I.V."/>
            <person name="Jackson S.A."/>
            <person name="Sutton T.D.S."/>
            <person name="Dobson A.D.W."/>
            <person name="Rama T."/>
        </authorList>
    </citation>
    <scope>NUCLEOTIDE SEQUENCE</scope>
    <source>
        <strain evidence="13">TRa3180A</strain>
    </source>
</reference>
<gene>
    <name evidence="13" type="ORF">BJ878DRAFT_111637</name>
</gene>
<evidence type="ECO:0000259" key="10">
    <source>
        <dbReference type="Pfam" id="PF00082"/>
    </source>
</evidence>
<feature type="domain" description="C5a peptidase/Subtilisin-like protease SBT2-like Fn3-like" evidence="12">
    <location>
        <begin position="604"/>
        <end position="717"/>
    </location>
</feature>
<evidence type="ECO:0000256" key="6">
    <source>
        <dbReference type="ARBA" id="ARBA00022825"/>
    </source>
</evidence>
<feature type="domain" description="PA" evidence="11">
    <location>
        <begin position="371"/>
        <end position="428"/>
    </location>
</feature>
<dbReference type="PANTHER" id="PTHR43806">
    <property type="entry name" value="PEPTIDASE S8"/>
    <property type="match status" value="1"/>
</dbReference>
<dbReference type="Pfam" id="PF06280">
    <property type="entry name" value="fn3_5"/>
    <property type="match status" value="1"/>
</dbReference>
<feature type="active site" description="Charge relay system" evidence="7 8">
    <location>
        <position position="156"/>
    </location>
</feature>
<dbReference type="GO" id="GO:0016020">
    <property type="term" value="C:membrane"/>
    <property type="evidence" value="ECO:0007669"/>
    <property type="project" value="InterPro"/>
</dbReference>
<feature type="domain" description="Peptidase S8/S53" evidence="10">
    <location>
        <begin position="147"/>
        <end position="564"/>
    </location>
</feature>
<dbReference type="PANTHER" id="PTHR43806:SF66">
    <property type="entry name" value="SERIN ENDOPEPTIDASE"/>
    <property type="match status" value="1"/>
</dbReference>
<dbReference type="GO" id="GO:0004252">
    <property type="term" value="F:serine-type endopeptidase activity"/>
    <property type="evidence" value="ECO:0007669"/>
    <property type="project" value="UniProtKB-UniRule"/>
</dbReference>
<dbReference type="InterPro" id="IPR046450">
    <property type="entry name" value="PA_dom_sf"/>
</dbReference>
<evidence type="ECO:0000256" key="1">
    <source>
        <dbReference type="ARBA" id="ARBA00011073"/>
    </source>
</evidence>
<evidence type="ECO:0000256" key="8">
    <source>
        <dbReference type="PROSITE-ProRule" id="PRU01240"/>
    </source>
</evidence>
<keyword evidence="6 8" id="KW-0720">Serine protease</keyword>
<name>A0A9P7Z9U3_9HELO</name>
<dbReference type="PRINTS" id="PR00723">
    <property type="entry name" value="SUBTILISIN"/>
</dbReference>
<dbReference type="InterPro" id="IPR000209">
    <property type="entry name" value="Peptidase_S8/S53_dom"/>
</dbReference>
<keyword evidence="4 9" id="KW-0732">Signal</keyword>
<dbReference type="SUPFAM" id="SSF52025">
    <property type="entry name" value="PA domain"/>
    <property type="match status" value="1"/>
</dbReference>
<dbReference type="InterPro" id="IPR034187">
    <property type="entry name" value="Peptidases_S8_5"/>
</dbReference>
<evidence type="ECO:0000256" key="7">
    <source>
        <dbReference type="PIRSR" id="PIRSR615500-1"/>
    </source>
</evidence>
<keyword evidence="2" id="KW-0134">Cell wall</keyword>
<dbReference type="InterPro" id="IPR050131">
    <property type="entry name" value="Peptidase_S8_subtilisin-like"/>
</dbReference>
<feature type="chain" id="PRO_5040427419" evidence="9">
    <location>
        <begin position="19"/>
        <end position="869"/>
    </location>
</feature>
<dbReference type="CDD" id="cd07489">
    <property type="entry name" value="Peptidases_S8_5"/>
    <property type="match status" value="1"/>
</dbReference>
<dbReference type="InterPro" id="IPR010435">
    <property type="entry name" value="C5a/SBT2-like_Fn3"/>
</dbReference>
<evidence type="ECO:0000256" key="9">
    <source>
        <dbReference type="SAM" id="SignalP"/>
    </source>
</evidence>
<comment type="caution">
    <text evidence="13">The sequence shown here is derived from an EMBL/GenBank/DDBJ whole genome shotgun (WGS) entry which is preliminary data.</text>
</comment>
<evidence type="ECO:0000256" key="4">
    <source>
        <dbReference type="ARBA" id="ARBA00022729"/>
    </source>
</evidence>
<evidence type="ECO:0000256" key="3">
    <source>
        <dbReference type="ARBA" id="ARBA00022670"/>
    </source>
</evidence>
<dbReference type="InterPro" id="IPR023828">
    <property type="entry name" value="Peptidase_S8_Ser-AS"/>
</dbReference>
<dbReference type="PROSITE" id="PS00138">
    <property type="entry name" value="SUBTILASE_SER"/>
    <property type="match status" value="1"/>
</dbReference>
<feature type="active site" description="Charge relay system" evidence="7 8">
    <location>
        <position position="205"/>
    </location>
</feature>
<dbReference type="InterPro" id="IPR003137">
    <property type="entry name" value="PA_domain"/>
</dbReference>
<dbReference type="GO" id="GO:0006508">
    <property type="term" value="P:proteolysis"/>
    <property type="evidence" value="ECO:0007669"/>
    <property type="project" value="UniProtKB-KW"/>
</dbReference>
<dbReference type="InterPro" id="IPR015500">
    <property type="entry name" value="Peptidase_S8_subtilisin-rel"/>
</dbReference>
<accession>A0A9P7Z9U3</accession>
<feature type="active site" description="Charge relay system" evidence="7 8">
    <location>
        <position position="526"/>
    </location>
</feature>
<dbReference type="Pfam" id="PF00082">
    <property type="entry name" value="Peptidase_S8"/>
    <property type="match status" value="1"/>
</dbReference>
<dbReference type="Pfam" id="PF02225">
    <property type="entry name" value="PA"/>
    <property type="match status" value="1"/>
</dbReference>
<dbReference type="Gene3D" id="3.40.50.200">
    <property type="entry name" value="Peptidase S8/S53 domain"/>
    <property type="match status" value="2"/>
</dbReference>
<sequence length="869" mass="90406">MRFSNSVVALAAASSVSAAVPDVNDGNKNILKGAYIVQFADATVSTDSFYSSLSDKKISTNVRKNFDSKVFAGTSFHLEDNVQTTLDTIGNLTLVKTITPVRLFDRAAPLGLDMAGLKKRVLSTENDVFSTHTMTGVDKLHEEGLDGEGMVIAEIDTGIDYTLSALGGGFGPGFKVAFGYDLVGDDYTGSETPVPDDDPIDCAGHGTHVAGIIAASDDPYVLGVAPAATLGIYKVFGCEGQVANDVLIDAFTMAYNYGVDVITASIGGASGWPEEPWSLATANIVALGTPCMLAAGNDGDVGLYYASTASAGQDVTSVGSIDNSNTPTALFIANYTVDASAPTEFGYALGIGDFANVSLPLWVDTYDTTEAADGCDGFPEGTDLSGKIALVRRGTCTFVTKAQSVLDAGGEYLMIYNNVAAGASSPGLDGSSITAGGEVTADQGAIWVADLAAGETVTLTFLSQNTLNITSPGSLNTITGGKLSTYTTWNPSNENTIKPVVSAPGGNILSTYLSSAGGYAILSGTSMATPFTAGVVALYLQSKGKGISPLTINAGLSATATPVQYNDGVTTYSYLTSIAQQGGGLINAYKFIHSGIAVTEANLAFNDTAHHVANAAFYVVNTGTVEQTYTLSHVPAANVYAFDEADTTMPATFPGLPIDTKYSVAIPTPKTLTIKPGAKKRVTLAVTPDASLNADLVPFYSGYINITGGGESIAIPYGGAATIMHNITILAQDNSVTYPYFDNEYATSTTDGVSTFKPSEDSIPYFIWNNRWATASARLDIVAVGAANPVVAAGLATVGSAEGYPQLWNPRGETGSYYASSWTGTLDDGTTVSSGTYKFVLRLAKVFADLNKGREYETYTSEAFVMDMS</sequence>
<dbReference type="EMBL" id="MU253759">
    <property type="protein sequence ID" value="KAG9247957.1"/>
    <property type="molecule type" value="Genomic_DNA"/>
</dbReference>
<dbReference type="InterPro" id="IPR022398">
    <property type="entry name" value="Peptidase_S8_His-AS"/>
</dbReference>
<protein>
    <submittedName>
        <fullName evidence="13">Subtilisin-like protease</fullName>
    </submittedName>
</protein>
<dbReference type="AlphaFoldDB" id="A0A9P7Z9U3"/>
<proteinExistence type="inferred from homology"/>
<evidence type="ECO:0000313" key="14">
    <source>
        <dbReference type="Proteomes" id="UP000887226"/>
    </source>
</evidence>
<comment type="similarity">
    <text evidence="1 8">Belongs to the peptidase S8 family.</text>
</comment>
<keyword evidence="5 8" id="KW-0378">Hydrolase</keyword>
<keyword evidence="3 8" id="KW-0645">Protease</keyword>
<keyword evidence="14" id="KW-1185">Reference proteome</keyword>
<dbReference type="Proteomes" id="UP000887226">
    <property type="component" value="Unassembled WGS sequence"/>
</dbReference>
<keyword evidence="2" id="KW-0964">Secreted</keyword>
<dbReference type="InterPro" id="IPR036852">
    <property type="entry name" value="Peptidase_S8/S53_dom_sf"/>
</dbReference>
<evidence type="ECO:0000256" key="2">
    <source>
        <dbReference type="ARBA" id="ARBA00022512"/>
    </source>
</evidence>
<organism evidence="13 14">
    <name type="scientific">Calycina marina</name>
    <dbReference type="NCBI Taxonomy" id="1763456"/>
    <lineage>
        <taxon>Eukaryota</taxon>
        <taxon>Fungi</taxon>
        <taxon>Dikarya</taxon>
        <taxon>Ascomycota</taxon>
        <taxon>Pezizomycotina</taxon>
        <taxon>Leotiomycetes</taxon>
        <taxon>Helotiales</taxon>
        <taxon>Pezizellaceae</taxon>
        <taxon>Calycina</taxon>
    </lineage>
</organism>
<dbReference type="PROSITE" id="PS51892">
    <property type="entry name" value="SUBTILASE"/>
    <property type="match status" value="1"/>
</dbReference>
<dbReference type="SUPFAM" id="SSF52743">
    <property type="entry name" value="Subtilisin-like"/>
    <property type="match status" value="1"/>
</dbReference>
<evidence type="ECO:0000256" key="5">
    <source>
        <dbReference type="ARBA" id="ARBA00022801"/>
    </source>
</evidence>
<evidence type="ECO:0000259" key="12">
    <source>
        <dbReference type="Pfam" id="PF06280"/>
    </source>
</evidence>
<feature type="signal peptide" evidence="9">
    <location>
        <begin position="1"/>
        <end position="18"/>
    </location>
</feature>
<dbReference type="PROSITE" id="PS00137">
    <property type="entry name" value="SUBTILASE_HIS"/>
    <property type="match status" value="1"/>
</dbReference>